<protein>
    <submittedName>
        <fullName evidence="3">Uncharacterized protein</fullName>
    </submittedName>
</protein>
<dbReference type="AlphaFoldDB" id="A0A382KS87"/>
<gene>
    <name evidence="3" type="ORF">METZ01_LOCUS279207</name>
</gene>
<proteinExistence type="predicted"/>
<sequence>VITSARTMLFFLWMLAGARSEADEYLGPDPQGELELLSQQLEIKRNRENGLDSRSIELAREIASLSERIVTISEDIQTRSKAIDGVEVELGGLEASRELARLALVENNNHLSAAVGVLARLRKNPPEALLLTPNQKSQLQLRAAVLSLFMSALSADVTKISHALSRSEAVHVKHRRRQLELTDAKEELEVEQAKLERVLRRKSSLQAALFSDRKSAAEEVASLASKAEDLEELVATLKSASAGHFEPTVPSVSRQKNSDATQRLNDSHIA</sequence>
<feature type="region of interest" description="Disordered" evidence="2">
    <location>
        <begin position="244"/>
        <end position="270"/>
    </location>
</feature>
<accession>A0A382KS87</accession>
<evidence type="ECO:0000256" key="2">
    <source>
        <dbReference type="SAM" id="MobiDB-lite"/>
    </source>
</evidence>
<evidence type="ECO:0000256" key="1">
    <source>
        <dbReference type="SAM" id="Coils"/>
    </source>
</evidence>
<organism evidence="3">
    <name type="scientific">marine metagenome</name>
    <dbReference type="NCBI Taxonomy" id="408172"/>
    <lineage>
        <taxon>unclassified sequences</taxon>
        <taxon>metagenomes</taxon>
        <taxon>ecological metagenomes</taxon>
    </lineage>
</organism>
<dbReference type="EMBL" id="UINC01081995">
    <property type="protein sequence ID" value="SVC26353.1"/>
    <property type="molecule type" value="Genomic_DNA"/>
</dbReference>
<feature type="coiled-coil region" evidence="1">
    <location>
        <begin position="176"/>
        <end position="240"/>
    </location>
</feature>
<keyword evidence="1" id="KW-0175">Coiled coil</keyword>
<feature type="non-terminal residue" evidence="3">
    <location>
        <position position="1"/>
    </location>
</feature>
<feature type="compositionally biased region" description="Polar residues" evidence="2">
    <location>
        <begin position="250"/>
        <end position="264"/>
    </location>
</feature>
<feature type="non-terminal residue" evidence="3">
    <location>
        <position position="270"/>
    </location>
</feature>
<reference evidence="3" key="1">
    <citation type="submission" date="2018-05" db="EMBL/GenBank/DDBJ databases">
        <authorList>
            <person name="Lanie J.A."/>
            <person name="Ng W.-L."/>
            <person name="Kazmierczak K.M."/>
            <person name="Andrzejewski T.M."/>
            <person name="Davidsen T.M."/>
            <person name="Wayne K.J."/>
            <person name="Tettelin H."/>
            <person name="Glass J.I."/>
            <person name="Rusch D."/>
            <person name="Podicherti R."/>
            <person name="Tsui H.-C.T."/>
            <person name="Winkler M.E."/>
        </authorList>
    </citation>
    <scope>NUCLEOTIDE SEQUENCE</scope>
</reference>
<evidence type="ECO:0000313" key="3">
    <source>
        <dbReference type="EMBL" id="SVC26353.1"/>
    </source>
</evidence>
<name>A0A382KS87_9ZZZZ</name>